<accession>A0AAD7G658</accession>
<feature type="signal peptide" evidence="1">
    <location>
        <begin position="1"/>
        <end position="19"/>
    </location>
</feature>
<feature type="chain" id="PRO_5042075155" evidence="1">
    <location>
        <begin position="20"/>
        <end position="200"/>
    </location>
</feature>
<evidence type="ECO:0000313" key="2">
    <source>
        <dbReference type="EMBL" id="KAJ7660570.1"/>
    </source>
</evidence>
<dbReference type="AlphaFoldDB" id="A0AAD7G658"/>
<comment type="caution">
    <text evidence="2">The sequence shown here is derived from an EMBL/GenBank/DDBJ whole genome shotgun (WGS) entry which is preliminary data.</text>
</comment>
<name>A0AAD7G658_MYCRO</name>
<dbReference type="EMBL" id="JARKIE010000258">
    <property type="protein sequence ID" value="KAJ7660570.1"/>
    <property type="molecule type" value="Genomic_DNA"/>
</dbReference>
<keyword evidence="3" id="KW-1185">Reference proteome</keyword>
<gene>
    <name evidence="2" type="ORF">B0H17DRAFT_331359</name>
</gene>
<protein>
    <submittedName>
        <fullName evidence="2">Uncharacterized protein</fullName>
    </submittedName>
</protein>
<evidence type="ECO:0000313" key="3">
    <source>
        <dbReference type="Proteomes" id="UP001221757"/>
    </source>
</evidence>
<proteinExistence type="predicted"/>
<evidence type="ECO:0000256" key="1">
    <source>
        <dbReference type="SAM" id="SignalP"/>
    </source>
</evidence>
<keyword evidence="1" id="KW-0732">Signal</keyword>
<reference evidence="2" key="1">
    <citation type="submission" date="2023-03" db="EMBL/GenBank/DDBJ databases">
        <title>Massive genome expansion in bonnet fungi (Mycena s.s.) driven by repeated elements and novel gene families across ecological guilds.</title>
        <authorList>
            <consortium name="Lawrence Berkeley National Laboratory"/>
            <person name="Harder C.B."/>
            <person name="Miyauchi S."/>
            <person name="Viragh M."/>
            <person name="Kuo A."/>
            <person name="Thoen E."/>
            <person name="Andreopoulos B."/>
            <person name="Lu D."/>
            <person name="Skrede I."/>
            <person name="Drula E."/>
            <person name="Henrissat B."/>
            <person name="Morin E."/>
            <person name="Kohler A."/>
            <person name="Barry K."/>
            <person name="LaButti K."/>
            <person name="Morin E."/>
            <person name="Salamov A."/>
            <person name="Lipzen A."/>
            <person name="Mereny Z."/>
            <person name="Hegedus B."/>
            <person name="Baldrian P."/>
            <person name="Stursova M."/>
            <person name="Weitz H."/>
            <person name="Taylor A."/>
            <person name="Grigoriev I.V."/>
            <person name="Nagy L.G."/>
            <person name="Martin F."/>
            <person name="Kauserud H."/>
        </authorList>
    </citation>
    <scope>NUCLEOTIDE SEQUENCE</scope>
    <source>
        <strain evidence="2">CBHHK067</strain>
    </source>
</reference>
<sequence>MKVWCAFFILLCCNIHVLCTDVSGRQWITQNIYSPKTQNPKTTTSTDTATFPLSATIHLSRSITAGCILVRFGCSKTMGVGRAHADDRARDDALVMDANSGARDNALILDADGLTRDDAPILDANRGTGNNAFALGANCGARGDALVLCADRRASNHRRAGDDRGARNNALFWMLDRRARDDWALAMTAGLEITRVAGAY</sequence>
<dbReference type="Proteomes" id="UP001221757">
    <property type="component" value="Unassembled WGS sequence"/>
</dbReference>
<organism evidence="2 3">
    <name type="scientific">Mycena rosella</name>
    <name type="common">Pink bonnet</name>
    <name type="synonym">Agaricus rosellus</name>
    <dbReference type="NCBI Taxonomy" id="1033263"/>
    <lineage>
        <taxon>Eukaryota</taxon>
        <taxon>Fungi</taxon>
        <taxon>Dikarya</taxon>
        <taxon>Basidiomycota</taxon>
        <taxon>Agaricomycotina</taxon>
        <taxon>Agaricomycetes</taxon>
        <taxon>Agaricomycetidae</taxon>
        <taxon>Agaricales</taxon>
        <taxon>Marasmiineae</taxon>
        <taxon>Mycenaceae</taxon>
        <taxon>Mycena</taxon>
    </lineage>
</organism>